<evidence type="ECO:0000259" key="1">
    <source>
        <dbReference type="Pfam" id="PF03372"/>
    </source>
</evidence>
<dbReference type="SUPFAM" id="SSF56219">
    <property type="entry name" value="DNase I-like"/>
    <property type="match status" value="1"/>
</dbReference>
<dbReference type="InterPro" id="IPR005135">
    <property type="entry name" value="Endo/exonuclease/phosphatase"/>
</dbReference>
<dbReference type="GO" id="GO:0004527">
    <property type="term" value="F:exonuclease activity"/>
    <property type="evidence" value="ECO:0007669"/>
    <property type="project" value="UniProtKB-KW"/>
</dbReference>
<dbReference type="RefSeq" id="WP_135085798.1">
    <property type="nucleotide sequence ID" value="NZ_SPDV01000013.1"/>
</dbReference>
<protein>
    <submittedName>
        <fullName evidence="2">Endonuclease/exonuclease/phosphatase family protein</fullName>
    </submittedName>
</protein>
<name>A0A4Y8ZT85_9SPHN</name>
<dbReference type="Proteomes" id="UP000298213">
    <property type="component" value="Unassembled WGS sequence"/>
</dbReference>
<dbReference type="Pfam" id="PF03372">
    <property type="entry name" value="Exo_endo_phos"/>
    <property type="match status" value="1"/>
</dbReference>
<keyword evidence="2" id="KW-0540">Nuclease</keyword>
<evidence type="ECO:0000313" key="2">
    <source>
        <dbReference type="EMBL" id="TFI58717.1"/>
    </source>
</evidence>
<accession>A0A4Y8ZT85</accession>
<feature type="domain" description="Endonuclease/exonuclease/phosphatase" evidence="1">
    <location>
        <begin position="6"/>
        <end position="202"/>
    </location>
</feature>
<keyword evidence="3" id="KW-1185">Reference proteome</keyword>
<dbReference type="Gene3D" id="3.60.10.10">
    <property type="entry name" value="Endonuclease/exonuclease/phosphatase"/>
    <property type="match status" value="1"/>
</dbReference>
<proteinExistence type="predicted"/>
<comment type="caution">
    <text evidence="2">The sequence shown here is derived from an EMBL/GenBank/DDBJ whole genome shotgun (WGS) entry which is preliminary data.</text>
</comment>
<keyword evidence="2" id="KW-0378">Hydrolase</keyword>
<evidence type="ECO:0000313" key="3">
    <source>
        <dbReference type="Proteomes" id="UP000298213"/>
    </source>
</evidence>
<dbReference type="InterPro" id="IPR036691">
    <property type="entry name" value="Endo/exonu/phosph_ase_sf"/>
</dbReference>
<sequence>MYLVAAWNIEKNGQSSVDIKQEKVAEFIHKCATEMNVDIIFLCEVHSSRVGDYKSYLSSVYGAYQTESLPGGHSNAYIIMWKKSLKIEAAQDKLKGLNRGALVLQLDNDLLITFAHFKSGQTGLTKDQLQQSASFLDGAFCGRWAILGDMNWDHANHQQLTLPGGAHPHTCGNGKTQVSGGILDWCLAGGSTSVDEVDVQTLFRAEISDMTRPDHRPVMFRIGPS</sequence>
<gene>
    <name evidence="2" type="ORF">E2493_08800</name>
</gene>
<dbReference type="AlphaFoldDB" id="A0A4Y8ZT85"/>
<organism evidence="2 3">
    <name type="scientific">Sphingomonas parva</name>
    <dbReference type="NCBI Taxonomy" id="2555898"/>
    <lineage>
        <taxon>Bacteria</taxon>
        <taxon>Pseudomonadati</taxon>
        <taxon>Pseudomonadota</taxon>
        <taxon>Alphaproteobacteria</taxon>
        <taxon>Sphingomonadales</taxon>
        <taxon>Sphingomonadaceae</taxon>
        <taxon>Sphingomonas</taxon>
    </lineage>
</organism>
<dbReference type="OrthoDB" id="8581039at2"/>
<dbReference type="GO" id="GO:0004519">
    <property type="term" value="F:endonuclease activity"/>
    <property type="evidence" value="ECO:0007669"/>
    <property type="project" value="UniProtKB-KW"/>
</dbReference>
<dbReference type="EMBL" id="SPDV01000013">
    <property type="protein sequence ID" value="TFI58717.1"/>
    <property type="molecule type" value="Genomic_DNA"/>
</dbReference>
<keyword evidence="2" id="KW-0269">Exonuclease</keyword>
<reference evidence="2 3" key="1">
    <citation type="submission" date="2019-03" db="EMBL/GenBank/DDBJ databases">
        <title>Genome sequence of Sphingomonas sp. 17J27-24.</title>
        <authorList>
            <person name="Kim M."/>
            <person name="Maeng S."/>
            <person name="Sathiyaraj S."/>
        </authorList>
    </citation>
    <scope>NUCLEOTIDE SEQUENCE [LARGE SCALE GENOMIC DNA]</scope>
    <source>
        <strain evidence="2 3">17J27-24</strain>
    </source>
</reference>
<keyword evidence="2" id="KW-0255">Endonuclease</keyword>